<reference evidence="7" key="1">
    <citation type="submission" date="2021-12" db="EMBL/GenBank/DDBJ databases">
        <authorList>
            <person name="King R."/>
        </authorList>
    </citation>
    <scope>NUCLEOTIDE SEQUENCE</scope>
</reference>
<dbReference type="AlphaFoldDB" id="A0A9P0BGD4"/>
<dbReference type="Gene3D" id="1.25.10.10">
    <property type="entry name" value="Leucine-rich Repeat Variant"/>
    <property type="match status" value="1"/>
</dbReference>
<feature type="domain" description="Stalled ribosome sensor GCN1-like HEAT repeats region" evidence="6">
    <location>
        <begin position="157"/>
        <end position="302"/>
    </location>
</feature>
<feature type="domain" description="TATA-binding protein interacting (TIP20)" evidence="5">
    <location>
        <begin position="1046"/>
        <end position="1209"/>
    </location>
</feature>
<dbReference type="SUPFAM" id="SSF48371">
    <property type="entry name" value="ARM repeat"/>
    <property type="match status" value="1"/>
</dbReference>
<protein>
    <recommendedName>
        <fullName evidence="9">Cullin-associated NEDD8-dissociated protein 1</fullName>
    </recommendedName>
</protein>
<gene>
    <name evidence="7" type="ORF">MELIAE_LOCUS11433</name>
</gene>
<keyword evidence="3" id="KW-0833">Ubl conjugation pathway</keyword>
<dbReference type="Pfam" id="PF25782">
    <property type="entry name" value="TPR_CAND1"/>
    <property type="match status" value="1"/>
</dbReference>
<evidence type="ECO:0000259" key="6">
    <source>
        <dbReference type="Pfam" id="PF23271"/>
    </source>
</evidence>
<dbReference type="GO" id="GO:0010265">
    <property type="term" value="P:SCF complex assembly"/>
    <property type="evidence" value="ECO:0007669"/>
    <property type="project" value="InterPro"/>
</dbReference>
<sequence length="1238" mass="139223">MASVSYQIANLLEKMQSSDKDFRFMATNDLMSELQKDSIKLDDDSERKVVRMLLKLLEDKNGEVQNLAVKCLGPLVNKVKEYQVETIVESLCTNMISDKEQLRDISSIGLKTVIAELPQAPGGLSGNICKRITGRLTTAIERQEDVSVQLEALDIVADLLQRFGSVLSTFHCSILNALLPQLCSQRQAVRKRTIAACSNLVLSCNNNLYVKLIDHLYDGLCNDKNNSQIRTYVQCIAAVCRQSGHKFGEHIEKFVPLILQCSSVDDDELREFCLQSFESFINRCPKEITPNIPAITQLCLKFMTYDPNYNYDEDESSNEDGNEFDDEDDEEDNDEYSDDDDMSWKVRRSAAKCLEAIISTRHELLPEFYKVLSPALIARFKEREENVKSDIFHAYIALLKQTRATVNVNMDPNAMVMDEVEESPMSLLQSQIDLIVKGVQTQMREKSMKTRQDCFSLLKEVCAVLPGALSSHIADLIPGILYSLGEKNASSNMKIDALSFIYCLLTSHPTTVFHSHIHILLPPVINAVGDSFYKITAEALNVLQELVKVIRPLNGTTDFDFTPFTKDIYSCTLDRLRTADIDQEVKEKAISTMGQVICNLGDHLKSELPSCFPLFLDRLRNEITRLTTVKALTKIAGSPLCIDLPILNNAIPILGHFLRKNQRALKLSTLQLLDCVIKNYHEYIDVELLQSTVIVEVPPLLDESDLHIAQWTLVILKSVAEHHPRALKEVSNNILPQVMVLVKSPLLQGSALQAMLKFFKALVKCNLHGLSYDALLRMLLQPISNLTTTQTTLHKQAFYSLAKCVAAITVTCHSHALPVIPQFINEIQNSHSDSQQIFALLVVGEIGREIDLTSVTNLKQVILQSFSAVSEEVKSAASYALGSICIGNLQQYLPFILKESQDQPKRQYLLLHSLKEVITCLSQTPEGIQQLLPFVPAIWQQLFRHCECSEEGTRNVVAECLGKLTLIDPAHLLPKLKRSLVSPSPLMRTTVVTAVKFTISDQPAAIDPLLRQCIGEFLDTLQDPDLNVRRVALVAFNSAAHNKPSLIRDLLDTTLPQLYSETNVKRDLIREVEMGPFKHTVDDGLDIRKAAFECMYTLLDSCLDRIDIFDFINHVESGLKDHYDIKMLTYLMVARLSQICPGAVLQRLDRLVEPLKATCTMKVKANSVKQEYEKQDELKRSALRAVSALLNIPDADKNPHLNEFISQIKNSPDLQPIFESIQKDSSSNHNDCFLMDQS</sequence>
<dbReference type="InterPro" id="IPR011989">
    <property type="entry name" value="ARM-like"/>
</dbReference>
<keyword evidence="2" id="KW-0677">Repeat</keyword>
<proteinExistence type="inferred from homology"/>
<name>A0A9P0BGD4_BRAAE</name>
<dbReference type="EMBL" id="OV121139">
    <property type="protein sequence ID" value="CAH0562262.1"/>
    <property type="molecule type" value="Genomic_DNA"/>
</dbReference>
<evidence type="ECO:0000256" key="3">
    <source>
        <dbReference type="ARBA" id="ARBA00022786"/>
    </source>
</evidence>
<evidence type="ECO:0000313" key="8">
    <source>
        <dbReference type="Proteomes" id="UP001154078"/>
    </source>
</evidence>
<comment type="similarity">
    <text evidence="1">Belongs to the CAND family.</text>
</comment>
<dbReference type="InterPro" id="IPR057546">
    <property type="entry name" value="HEAT_GCN1"/>
</dbReference>
<dbReference type="PANTHER" id="PTHR12696">
    <property type="entry name" value="TIP120"/>
    <property type="match status" value="1"/>
</dbReference>
<evidence type="ECO:0000256" key="4">
    <source>
        <dbReference type="SAM" id="MobiDB-lite"/>
    </source>
</evidence>
<keyword evidence="8" id="KW-1185">Reference proteome</keyword>
<dbReference type="OrthoDB" id="6260732at2759"/>
<evidence type="ECO:0008006" key="9">
    <source>
        <dbReference type="Google" id="ProtNLM"/>
    </source>
</evidence>
<dbReference type="InterPro" id="IPR039852">
    <property type="entry name" value="CAND1/CAND2"/>
</dbReference>
<dbReference type="Pfam" id="PF08623">
    <property type="entry name" value="TIP120"/>
    <property type="match status" value="1"/>
</dbReference>
<dbReference type="Pfam" id="PF23271">
    <property type="entry name" value="HEAT_GCN1"/>
    <property type="match status" value="1"/>
</dbReference>
<feature type="region of interest" description="Disordered" evidence="4">
    <location>
        <begin position="311"/>
        <end position="341"/>
    </location>
</feature>
<dbReference type="InterPro" id="IPR016024">
    <property type="entry name" value="ARM-type_fold"/>
</dbReference>
<dbReference type="InterPro" id="IPR013932">
    <property type="entry name" value="TATA-bd_TIP120"/>
</dbReference>
<dbReference type="Proteomes" id="UP001154078">
    <property type="component" value="Chromosome 8"/>
</dbReference>
<organism evidence="7 8">
    <name type="scientific">Brassicogethes aeneus</name>
    <name type="common">Rape pollen beetle</name>
    <name type="synonym">Meligethes aeneus</name>
    <dbReference type="NCBI Taxonomy" id="1431903"/>
    <lineage>
        <taxon>Eukaryota</taxon>
        <taxon>Metazoa</taxon>
        <taxon>Ecdysozoa</taxon>
        <taxon>Arthropoda</taxon>
        <taxon>Hexapoda</taxon>
        <taxon>Insecta</taxon>
        <taxon>Pterygota</taxon>
        <taxon>Neoptera</taxon>
        <taxon>Endopterygota</taxon>
        <taxon>Coleoptera</taxon>
        <taxon>Polyphaga</taxon>
        <taxon>Cucujiformia</taxon>
        <taxon>Nitidulidae</taxon>
        <taxon>Meligethinae</taxon>
        <taxon>Brassicogethes</taxon>
    </lineage>
</organism>
<accession>A0A9P0BGD4</accession>
<evidence type="ECO:0000256" key="2">
    <source>
        <dbReference type="ARBA" id="ARBA00022737"/>
    </source>
</evidence>
<evidence type="ECO:0000256" key="1">
    <source>
        <dbReference type="ARBA" id="ARBA00007657"/>
    </source>
</evidence>
<evidence type="ECO:0000259" key="5">
    <source>
        <dbReference type="Pfam" id="PF08623"/>
    </source>
</evidence>
<evidence type="ECO:0000313" key="7">
    <source>
        <dbReference type="EMBL" id="CAH0562262.1"/>
    </source>
</evidence>